<sequence>MAPFVILCIITNLPEGLVFSHIVIADHNVNNTEHISQMLIPDRKAIKECDEGNNNRRIKHFQELLHRPATANPRDIANYICKLSAAQPPRMRSEAPSSHRRTASLQDLAAYRQKRKIWEEEKNINSVESRRKAKPGSALTTNGERCCPFQERG</sequence>
<reference evidence="2" key="2">
    <citation type="submission" date="2020-11" db="EMBL/GenBank/DDBJ databases">
        <authorList>
            <person name="McCartney M.A."/>
            <person name="Auch B."/>
            <person name="Kono T."/>
            <person name="Mallez S."/>
            <person name="Becker A."/>
            <person name="Gohl D.M."/>
            <person name="Silverstein K.A.T."/>
            <person name="Koren S."/>
            <person name="Bechman K.B."/>
            <person name="Herman A."/>
            <person name="Abrahante J.E."/>
            <person name="Garbe J."/>
        </authorList>
    </citation>
    <scope>NUCLEOTIDE SEQUENCE</scope>
    <source>
        <strain evidence="2">Duluth1</strain>
        <tissue evidence="2">Whole animal</tissue>
    </source>
</reference>
<dbReference type="AlphaFoldDB" id="A0A9D4CJH1"/>
<gene>
    <name evidence="2" type="ORF">DPMN_052317</name>
</gene>
<dbReference type="Proteomes" id="UP000828390">
    <property type="component" value="Unassembled WGS sequence"/>
</dbReference>
<comment type="caution">
    <text evidence="2">The sequence shown here is derived from an EMBL/GenBank/DDBJ whole genome shotgun (WGS) entry which is preliminary data.</text>
</comment>
<evidence type="ECO:0000313" key="2">
    <source>
        <dbReference type="EMBL" id="KAH3726450.1"/>
    </source>
</evidence>
<keyword evidence="3" id="KW-1185">Reference proteome</keyword>
<protein>
    <submittedName>
        <fullName evidence="2">Uncharacterized protein</fullName>
    </submittedName>
</protein>
<dbReference type="EMBL" id="JAIWYP010000012">
    <property type="protein sequence ID" value="KAH3726450.1"/>
    <property type="molecule type" value="Genomic_DNA"/>
</dbReference>
<evidence type="ECO:0000313" key="3">
    <source>
        <dbReference type="Proteomes" id="UP000828390"/>
    </source>
</evidence>
<organism evidence="2 3">
    <name type="scientific">Dreissena polymorpha</name>
    <name type="common">Zebra mussel</name>
    <name type="synonym">Mytilus polymorpha</name>
    <dbReference type="NCBI Taxonomy" id="45954"/>
    <lineage>
        <taxon>Eukaryota</taxon>
        <taxon>Metazoa</taxon>
        <taxon>Spiralia</taxon>
        <taxon>Lophotrochozoa</taxon>
        <taxon>Mollusca</taxon>
        <taxon>Bivalvia</taxon>
        <taxon>Autobranchia</taxon>
        <taxon>Heteroconchia</taxon>
        <taxon>Euheterodonta</taxon>
        <taxon>Imparidentia</taxon>
        <taxon>Neoheterodontei</taxon>
        <taxon>Myida</taxon>
        <taxon>Dreissenoidea</taxon>
        <taxon>Dreissenidae</taxon>
        <taxon>Dreissena</taxon>
    </lineage>
</organism>
<evidence type="ECO:0000256" key="1">
    <source>
        <dbReference type="SAM" id="MobiDB-lite"/>
    </source>
</evidence>
<reference evidence="2" key="1">
    <citation type="journal article" date="2019" name="bioRxiv">
        <title>The Genome of the Zebra Mussel, Dreissena polymorpha: A Resource for Invasive Species Research.</title>
        <authorList>
            <person name="McCartney M.A."/>
            <person name="Auch B."/>
            <person name="Kono T."/>
            <person name="Mallez S."/>
            <person name="Zhang Y."/>
            <person name="Obille A."/>
            <person name="Becker A."/>
            <person name="Abrahante J.E."/>
            <person name="Garbe J."/>
            <person name="Badalamenti J.P."/>
            <person name="Herman A."/>
            <person name="Mangelson H."/>
            <person name="Liachko I."/>
            <person name="Sullivan S."/>
            <person name="Sone E.D."/>
            <person name="Koren S."/>
            <person name="Silverstein K.A.T."/>
            <person name="Beckman K.B."/>
            <person name="Gohl D.M."/>
        </authorList>
    </citation>
    <scope>NUCLEOTIDE SEQUENCE</scope>
    <source>
        <strain evidence="2">Duluth1</strain>
        <tissue evidence="2">Whole animal</tissue>
    </source>
</reference>
<feature type="region of interest" description="Disordered" evidence="1">
    <location>
        <begin position="121"/>
        <end position="153"/>
    </location>
</feature>
<accession>A0A9D4CJH1</accession>
<name>A0A9D4CJH1_DREPO</name>
<proteinExistence type="predicted"/>